<dbReference type="OrthoDB" id="3256495at2759"/>
<comment type="caution">
    <text evidence="3">The sequence shown here is derived from an EMBL/GenBank/DDBJ whole genome shotgun (WGS) entry which is preliminary data.</text>
</comment>
<evidence type="ECO:0000313" key="3">
    <source>
        <dbReference type="EMBL" id="TFY66580.1"/>
    </source>
</evidence>
<feature type="coiled-coil region" evidence="1">
    <location>
        <begin position="610"/>
        <end position="673"/>
    </location>
</feature>
<keyword evidence="4" id="KW-1185">Reference proteome</keyword>
<protein>
    <submittedName>
        <fullName evidence="3">Uncharacterized protein</fullName>
    </submittedName>
</protein>
<accession>A0A4Y9YXV4</accession>
<evidence type="ECO:0000256" key="1">
    <source>
        <dbReference type="SAM" id="Coils"/>
    </source>
</evidence>
<feature type="region of interest" description="Disordered" evidence="2">
    <location>
        <begin position="37"/>
        <end position="109"/>
    </location>
</feature>
<sequence length="747" mass="81640">MDNPLALPPTPNTPDTIHDFNLSEVESMSDSDWLDISSRASEDNDSISLAESDREEVFQHPLSRRSISSHSSSRGDDVEAWEGLVEDTDAESLPSNAPALPAAAETGTTPVHDLATDRLFEEQRVKEALDQSMISTLSGSRGGSLSGSMHAPHSRFHQDLRLSFPDPLTSSRDELNRSYEDVSPVVGTHSESDLESPLQDIARGPLPEDPGRSSTPEVQLDMQQVGGFEVYLYGNSYADKWKFVETLLEKLALGAGKVLSPRDVQSSHSTLYWLNVEGNPHQLSLGHGVLVVDRTESSIELKSFEEICHDKSLAVIFLPSSFSVLPEHSLYLPVVAFPSLDIDPAGFSENLMRHTIQDKWKSMRIPSEKLLLLNPECPSEILNEGEVESLEPSEVANGFDPLLPQGKKCTKSFRMPASSASAVTILAILSLVLGYIISNSSVVPRQITPPTEEQYTVAVVQPTTTAINGSSDSSALPVVANVTMDLSLSSLKDFALGIVHRSPSSLSTSVALSSSGVSSMAAQQSATPSNTPAQHCHGRLPTNEKPSTEKSSDRPSTSSLSLTPPPHSKALSLLPSPSPDTTPLPATTGQPVYSLSTRFTASLIDIFNVKVFAEALNKELKELLDALDELLMVLSKHTASAWHISKATSEGLQGQFRRRNARAQKRARQLRENGERVISSLTTQAQGHMEHARTKAREIKDKLATRLNGEVIVYQKLEGIRARMRESRGRRAFKRDFRGILRKQKWA</sequence>
<feature type="region of interest" description="Disordered" evidence="2">
    <location>
        <begin position="521"/>
        <end position="589"/>
    </location>
</feature>
<name>A0A4Y9YXV4_9AGAM</name>
<organism evidence="3 4">
    <name type="scientific">Dentipellis fragilis</name>
    <dbReference type="NCBI Taxonomy" id="205917"/>
    <lineage>
        <taxon>Eukaryota</taxon>
        <taxon>Fungi</taxon>
        <taxon>Dikarya</taxon>
        <taxon>Basidiomycota</taxon>
        <taxon>Agaricomycotina</taxon>
        <taxon>Agaricomycetes</taxon>
        <taxon>Russulales</taxon>
        <taxon>Hericiaceae</taxon>
        <taxon>Dentipellis</taxon>
    </lineage>
</organism>
<dbReference type="Proteomes" id="UP000298327">
    <property type="component" value="Unassembled WGS sequence"/>
</dbReference>
<feature type="region of interest" description="Disordered" evidence="2">
    <location>
        <begin position="182"/>
        <end position="217"/>
    </location>
</feature>
<reference evidence="3 4" key="1">
    <citation type="submission" date="2019-02" db="EMBL/GenBank/DDBJ databases">
        <title>Genome sequencing of the rare red list fungi Dentipellis fragilis.</title>
        <authorList>
            <person name="Buettner E."/>
            <person name="Kellner H."/>
        </authorList>
    </citation>
    <scope>NUCLEOTIDE SEQUENCE [LARGE SCALE GENOMIC DNA]</scope>
    <source>
        <strain evidence="3 4">DSM 105465</strain>
    </source>
</reference>
<feature type="compositionally biased region" description="Low complexity" evidence="2">
    <location>
        <begin position="555"/>
        <end position="575"/>
    </location>
</feature>
<evidence type="ECO:0000313" key="4">
    <source>
        <dbReference type="Proteomes" id="UP000298327"/>
    </source>
</evidence>
<evidence type="ECO:0000256" key="2">
    <source>
        <dbReference type="SAM" id="MobiDB-lite"/>
    </source>
</evidence>
<feature type="compositionally biased region" description="Acidic residues" evidence="2">
    <location>
        <begin position="78"/>
        <end position="90"/>
    </location>
</feature>
<dbReference type="AlphaFoldDB" id="A0A4Y9YXV4"/>
<feature type="compositionally biased region" description="Low complexity" evidence="2">
    <location>
        <begin position="91"/>
        <end position="105"/>
    </location>
</feature>
<gene>
    <name evidence="3" type="ORF">EVG20_g4507</name>
</gene>
<dbReference type="EMBL" id="SEOQ01000235">
    <property type="protein sequence ID" value="TFY66580.1"/>
    <property type="molecule type" value="Genomic_DNA"/>
</dbReference>
<keyword evidence="1" id="KW-0175">Coiled coil</keyword>
<proteinExistence type="predicted"/>